<reference evidence="2 3" key="1">
    <citation type="submission" date="2020-07" db="EMBL/GenBank/DDBJ databases">
        <title>Halosimplex pelagicum sp. nov. and Halosimplex rubrum sp. nov., isolated from salted brown alga Laminaria, and emended description of the genus Halosimplex.</title>
        <authorList>
            <person name="Cui H."/>
        </authorList>
    </citation>
    <scope>NUCLEOTIDE SEQUENCE [LARGE SCALE GENOMIC DNA]</scope>
    <source>
        <strain evidence="2 3">R27</strain>
    </source>
</reference>
<dbReference type="Pfam" id="PF11175">
    <property type="entry name" value="DUF2961"/>
    <property type="match status" value="1"/>
</dbReference>
<sequence length="349" mass="39029">MHGAFGLGGLLELRDERSRAITAENPDGDVGAGGQAASRLGPGRKGSPNVPIDAGETRTIADIDGPGVIKHIWITTPNELHSRAYLLRDLVLRMYWDGEDDPSVEVPLGDFFGCGHGRWCDLTSIPMTVGSSGGMNIYFPMPFRDRAEISVENDGPADIDGPRFFYQIDYSLVGNIDEETPYFHAQWRRSNPVTPGEDHVIVDGIEGEGHYVGTQFSWTALEENWWGEGEVKCFIDGDGEYPTICGTGAEDYVGGAWAFGDNETFSAPYLGYHQYEDGDDQVPLHGMYRWHVPDPIRFREDLRVTVQDIGHRGELFERSDDIATTAYWYQREPYGDFPDLPETEARRPR</sequence>
<dbReference type="OrthoDB" id="275286at2157"/>
<protein>
    <submittedName>
        <fullName evidence="2">DUF2961 domain-containing protein</fullName>
    </submittedName>
</protein>
<keyword evidence="3" id="KW-1185">Reference proteome</keyword>
<dbReference type="EMBL" id="CP058910">
    <property type="protein sequence ID" value="QLH78449.1"/>
    <property type="molecule type" value="Genomic_DNA"/>
</dbReference>
<accession>A0A7D5T6N0</accession>
<proteinExistence type="predicted"/>
<evidence type="ECO:0000313" key="3">
    <source>
        <dbReference type="Proteomes" id="UP000509667"/>
    </source>
</evidence>
<dbReference type="RefSeq" id="WP_179908332.1">
    <property type="nucleotide sequence ID" value="NZ_CP058910.1"/>
</dbReference>
<dbReference type="Gene3D" id="2.60.120.1390">
    <property type="match status" value="1"/>
</dbReference>
<evidence type="ECO:0000313" key="2">
    <source>
        <dbReference type="EMBL" id="QLH78449.1"/>
    </source>
</evidence>
<name>A0A7D5T6N0_9EURY</name>
<evidence type="ECO:0000256" key="1">
    <source>
        <dbReference type="SAM" id="MobiDB-lite"/>
    </source>
</evidence>
<organism evidence="2 3">
    <name type="scientific">Halosimplex rubrum</name>
    <dbReference type="NCBI Taxonomy" id="869889"/>
    <lineage>
        <taxon>Archaea</taxon>
        <taxon>Methanobacteriati</taxon>
        <taxon>Methanobacteriota</taxon>
        <taxon>Stenosarchaea group</taxon>
        <taxon>Halobacteria</taxon>
        <taxon>Halobacteriales</taxon>
        <taxon>Haloarculaceae</taxon>
        <taxon>Halosimplex</taxon>
    </lineage>
</organism>
<dbReference type="AlphaFoldDB" id="A0A7D5T6N0"/>
<dbReference type="Proteomes" id="UP000509667">
    <property type="component" value="Chromosome"/>
</dbReference>
<feature type="region of interest" description="Disordered" evidence="1">
    <location>
        <begin position="22"/>
        <end position="54"/>
    </location>
</feature>
<dbReference type="GeneID" id="56079117"/>
<dbReference type="InterPro" id="IPR021345">
    <property type="entry name" value="DUF2961"/>
</dbReference>
<gene>
    <name evidence="2" type="ORF">HZS55_14600</name>
</gene>
<dbReference type="KEGG" id="hrr:HZS55_14600"/>